<keyword evidence="6" id="KW-0456">Lyase</keyword>
<evidence type="ECO:0000313" key="11">
    <source>
        <dbReference type="Proteomes" id="UP000321393"/>
    </source>
</evidence>
<dbReference type="GO" id="GO:0008270">
    <property type="term" value="F:zinc ion binding"/>
    <property type="evidence" value="ECO:0007669"/>
    <property type="project" value="InterPro"/>
</dbReference>
<gene>
    <name evidence="10" type="ORF">E6C27_scaffold46G00040</name>
</gene>
<proteinExistence type="inferred from homology"/>
<evidence type="ECO:0000313" key="10">
    <source>
        <dbReference type="EMBL" id="KAA0044283.1"/>
    </source>
</evidence>
<evidence type="ECO:0000256" key="6">
    <source>
        <dbReference type="ARBA" id="ARBA00023239"/>
    </source>
</evidence>
<comment type="caution">
    <text evidence="10">The sequence shown here is derived from an EMBL/GenBank/DDBJ whole genome shotgun (WGS) entry which is preliminary data.</text>
</comment>
<dbReference type="PANTHER" id="PTHR11002:SF12">
    <property type="entry name" value="CARBONIC ANHYDRASE"/>
    <property type="match status" value="1"/>
</dbReference>
<comment type="function">
    <text evidence="1">Reversible hydration of carbon dioxide.</text>
</comment>
<feature type="binding site" evidence="8">
    <location>
        <position position="125"/>
    </location>
    <ligand>
        <name>Zn(2+)</name>
        <dbReference type="ChEBI" id="CHEBI:29105"/>
    </ligand>
</feature>
<evidence type="ECO:0000256" key="1">
    <source>
        <dbReference type="ARBA" id="ARBA00002904"/>
    </source>
</evidence>
<dbReference type="OrthoDB" id="10248475at2759"/>
<protein>
    <recommendedName>
        <fullName evidence="3">carbonic anhydrase</fullName>
        <ecNumber evidence="3">4.2.1.1</ecNumber>
    </recommendedName>
</protein>
<evidence type="ECO:0000256" key="4">
    <source>
        <dbReference type="ARBA" id="ARBA00022799"/>
    </source>
</evidence>
<dbReference type="SMART" id="SM00947">
    <property type="entry name" value="Pro_CA"/>
    <property type="match status" value="1"/>
</dbReference>
<organism evidence="10 11">
    <name type="scientific">Cucumis melo var. makuwa</name>
    <name type="common">Oriental melon</name>
    <dbReference type="NCBI Taxonomy" id="1194695"/>
    <lineage>
        <taxon>Eukaryota</taxon>
        <taxon>Viridiplantae</taxon>
        <taxon>Streptophyta</taxon>
        <taxon>Embryophyta</taxon>
        <taxon>Tracheophyta</taxon>
        <taxon>Spermatophyta</taxon>
        <taxon>Magnoliopsida</taxon>
        <taxon>eudicotyledons</taxon>
        <taxon>Gunneridae</taxon>
        <taxon>Pentapetalae</taxon>
        <taxon>rosids</taxon>
        <taxon>fabids</taxon>
        <taxon>Cucurbitales</taxon>
        <taxon>Cucurbitaceae</taxon>
        <taxon>Benincaseae</taxon>
        <taxon>Cucumis</taxon>
    </lineage>
</organism>
<evidence type="ECO:0000256" key="9">
    <source>
        <dbReference type="SAM" id="MobiDB-lite"/>
    </source>
</evidence>
<name>A0A5A7TL95_CUCMM</name>
<keyword evidence="8" id="KW-0479">Metal-binding</keyword>
<feature type="binding site" evidence="8">
    <location>
        <position position="123"/>
    </location>
    <ligand>
        <name>Zn(2+)</name>
        <dbReference type="ChEBI" id="CHEBI:29105"/>
    </ligand>
</feature>
<evidence type="ECO:0000256" key="7">
    <source>
        <dbReference type="ARBA" id="ARBA00048348"/>
    </source>
</evidence>
<dbReference type="AlphaFoldDB" id="A0A5A7TL95"/>
<feature type="binding site" evidence="8">
    <location>
        <position position="184"/>
    </location>
    <ligand>
        <name>Zn(2+)</name>
        <dbReference type="ChEBI" id="CHEBI:29105"/>
    </ligand>
</feature>
<comment type="cofactor">
    <cofactor evidence="8">
        <name>Zn(2+)</name>
        <dbReference type="ChEBI" id="CHEBI:29105"/>
    </cofactor>
    <text evidence="8">Binds 1 zinc ion per subunit.</text>
</comment>
<feature type="region of interest" description="Disordered" evidence="9">
    <location>
        <begin position="1"/>
        <end position="22"/>
    </location>
</feature>
<keyword evidence="4" id="KW-0702">S-nitrosylation</keyword>
<evidence type="ECO:0000256" key="8">
    <source>
        <dbReference type="PIRSR" id="PIRSR601765-1"/>
    </source>
</evidence>
<dbReference type="Pfam" id="PF00484">
    <property type="entry name" value="Pro_CA"/>
    <property type="match status" value="1"/>
</dbReference>
<evidence type="ECO:0000256" key="2">
    <source>
        <dbReference type="ARBA" id="ARBA00006217"/>
    </source>
</evidence>
<dbReference type="PANTHER" id="PTHR11002">
    <property type="entry name" value="CARBONIC ANHYDRASE"/>
    <property type="match status" value="1"/>
</dbReference>
<reference evidence="10 11" key="1">
    <citation type="submission" date="2019-08" db="EMBL/GenBank/DDBJ databases">
        <title>Draft genome sequences of two oriental melons (Cucumis melo L. var makuwa).</title>
        <authorList>
            <person name="Kwon S.-Y."/>
        </authorList>
    </citation>
    <scope>NUCLEOTIDE SEQUENCE [LARGE SCALE GENOMIC DNA]</scope>
    <source>
        <strain evidence="11">cv. SW 3</strain>
        <tissue evidence="10">Leaf</tissue>
    </source>
</reference>
<dbReference type="Gene3D" id="3.40.1050.10">
    <property type="entry name" value="Carbonic anhydrase"/>
    <property type="match status" value="1"/>
</dbReference>
<dbReference type="EMBL" id="SSTE01014815">
    <property type="protein sequence ID" value="KAA0044283.1"/>
    <property type="molecule type" value="Genomic_DNA"/>
</dbReference>
<keyword evidence="5 8" id="KW-0862">Zinc</keyword>
<evidence type="ECO:0000256" key="3">
    <source>
        <dbReference type="ARBA" id="ARBA00012925"/>
    </source>
</evidence>
<dbReference type="PROSITE" id="PS00704">
    <property type="entry name" value="PROK_CO2_ANHYDRASE_1"/>
    <property type="match status" value="1"/>
</dbReference>
<dbReference type="SUPFAM" id="SSF53056">
    <property type="entry name" value="beta-carbonic anhydrase, cab"/>
    <property type="match status" value="1"/>
</dbReference>
<dbReference type="GO" id="GO:0004089">
    <property type="term" value="F:carbonate dehydratase activity"/>
    <property type="evidence" value="ECO:0007669"/>
    <property type="project" value="UniProtKB-EC"/>
</dbReference>
<dbReference type="InterPro" id="IPR036874">
    <property type="entry name" value="Carbonic_anhydrase_sf"/>
</dbReference>
<comment type="catalytic activity">
    <reaction evidence="7">
        <text>hydrogencarbonate + H(+) = CO2 + H2O</text>
        <dbReference type="Rhea" id="RHEA:10748"/>
        <dbReference type="ChEBI" id="CHEBI:15377"/>
        <dbReference type="ChEBI" id="CHEBI:15378"/>
        <dbReference type="ChEBI" id="CHEBI:16526"/>
        <dbReference type="ChEBI" id="CHEBI:17544"/>
        <dbReference type="EC" id="4.2.1.1"/>
    </reaction>
</comment>
<dbReference type="EC" id="4.2.1.1" evidence="3"/>
<dbReference type="GO" id="GO:0015976">
    <property type="term" value="P:carbon utilization"/>
    <property type="evidence" value="ECO:0007669"/>
    <property type="project" value="InterPro"/>
</dbReference>
<dbReference type="Proteomes" id="UP000321393">
    <property type="component" value="Unassembled WGS sequence"/>
</dbReference>
<dbReference type="InterPro" id="IPR001765">
    <property type="entry name" value="Carbonic_anhydrase"/>
</dbReference>
<dbReference type="STRING" id="1194695.A0A5A7TL95"/>
<sequence length="417" mass="45612">MDIALSGSSVSHSLFSSSSSSSSHQRQRSFFKTSDIFEIKLKTRKMEHTHLKLSTTVNCCSGLTQEVENNKVNVVIETEKRHDIFEEIKHRFLSFKRNTYMKNLEHFQRLSDAQSPNFLVISCADSRVCPSNVLGFQPGEAFLVRNIANLVIPFEALQETTIHVLKFENAVYPFQVENIFVIGHSCCGGIRALMSMQDEKPSCFITNWVINGKSAKIRTKAAASTLNFDQQCKRCEKESLNNSLLNLLTYPWIEEKVKKGNLSIHGGYYDFVDSILYQTQGEEVAGGGEKNGSDDGSVVGIDGRDGKFGSEVVGRGGNATLVGMFMGRLGSGGSVSLGREGSGKFGMDGILGPVGTGGRGGTADGLGSDGIGGKFGIVCRRCREVRAASTLENAKVTMKARMKQLKEAIRMKKIMEV</sequence>
<evidence type="ECO:0000256" key="5">
    <source>
        <dbReference type="ARBA" id="ARBA00022833"/>
    </source>
</evidence>
<dbReference type="FunFam" id="3.40.1050.10:FF:000003">
    <property type="entry name" value="Carbonic anhydrase"/>
    <property type="match status" value="1"/>
</dbReference>
<comment type="similarity">
    <text evidence="2">Belongs to the beta-class carbonic anhydrase family.</text>
</comment>
<accession>A0A5A7TL95</accession>
<dbReference type="InterPro" id="IPR015892">
    <property type="entry name" value="Carbonic_anhydrase_CS"/>
</dbReference>
<feature type="binding site" evidence="8">
    <location>
        <position position="187"/>
    </location>
    <ligand>
        <name>Zn(2+)</name>
        <dbReference type="ChEBI" id="CHEBI:29105"/>
    </ligand>
</feature>